<evidence type="ECO:0000313" key="1">
    <source>
        <dbReference type="EMBL" id="QTL97436.1"/>
    </source>
</evidence>
<proteinExistence type="predicted"/>
<evidence type="ECO:0000313" key="2">
    <source>
        <dbReference type="Proteomes" id="UP000665020"/>
    </source>
</evidence>
<dbReference type="EMBL" id="CP046640">
    <property type="protein sequence ID" value="QTL97436.1"/>
    <property type="molecule type" value="Genomic_DNA"/>
</dbReference>
<organism evidence="1 2">
    <name type="scientific">Iocasia fonsfrigidae</name>
    <dbReference type="NCBI Taxonomy" id="2682810"/>
    <lineage>
        <taxon>Bacteria</taxon>
        <taxon>Bacillati</taxon>
        <taxon>Bacillota</taxon>
        <taxon>Clostridia</taxon>
        <taxon>Halanaerobiales</taxon>
        <taxon>Halanaerobiaceae</taxon>
        <taxon>Iocasia</taxon>
    </lineage>
</organism>
<dbReference type="KEGG" id="ifn:GM661_05285"/>
<keyword evidence="2" id="KW-1185">Reference proteome</keyword>
<dbReference type="RefSeq" id="WP_230869064.1">
    <property type="nucleotide sequence ID" value="NZ_CP046640.1"/>
</dbReference>
<accession>A0A8A7K6U4</accession>
<gene>
    <name evidence="1" type="ORF">GM661_05285</name>
</gene>
<dbReference type="AlphaFoldDB" id="A0A8A7K6U4"/>
<protein>
    <submittedName>
        <fullName evidence="1">Uncharacterized protein</fullName>
    </submittedName>
</protein>
<reference evidence="1" key="1">
    <citation type="submission" date="2019-12" db="EMBL/GenBank/DDBJ databases">
        <authorList>
            <person name="zhang j."/>
            <person name="sun C.M."/>
        </authorList>
    </citation>
    <scope>NUCLEOTIDE SEQUENCE</scope>
    <source>
        <strain evidence="1">NS-1</strain>
    </source>
</reference>
<dbReference type="Proteomes" id="UP000665020">
    <property type="component" value="Chromosome"/>
</dbReference>
<sequence>MIKRIVVTFIILLVLTTAVTAQFDKEKEVLFKLFNTEENKVEILFDKSFLNQVSANQLIGILKQ</sequence>
<name>A0A8A7K6U4_9FIRM</name>